<dbReference type="EnsemblPlants" id="Kaladp0040s0009.1.v1.1">
    <property type="protein sequence ID" value="Kaladp0040s0009.1.v1.1"/>
    <property type="gene ID" value="Kaladp0040s0009.v1.1"/>
</dbReference>
<keyword evidence="3" id="KW-1185">Reference proteome</keyword>
<dbReference type="PANTHER" id="PTHR33509:SF5">
    <property type="entry name" value="PROTEIN SENESCENCE-ASSOCIATED GENE 21, MITOCHONDRIAL"/>
    <property type="match status" value="1"/>
</dbReference>
<dbReference type="Gramene" id="Kaladp0040s0009.1.v1.1">
    <property type="protein sequence ID" value="Kaladp0040s0009.1.v1.1"/>
    <property type="gene ID" value="Kaladp0040s0009.v1.1"/>
</dbReference>
<proteinExistence type="predicted"/>
<dbReference type="Pfam" id="PF03242">
    <property type="entry name" value="LEA_3a"/>
    <property type="match status" value="1"/>
</dbReference>
<evidence type="ECO:0000256" key="1">
    <source>
        <dbReference type="SAM" id="MobiDB-lite"/>
    </source>
</evidence>
<dbReference type="InterPro" id="IPR004926">
    <property type="entry name" value="LEA_3a"/>
</dbReference>
<dbReference type="AlphaFoldDB" id="A0A7N0TMY9"/>
<evidence type="ECO:0000313" key="2">
    <source>
        <dbReference type="EnsemblPlants" id="Kaladp0040s0009.1.v1.1"/>
    </source>
</evidence>
<feature type="compositionally biased region" description="Low complexity" evidence="1">
    <location>
        <begin position="30"/>
        <end position="41"/>
    </location>
</feature>
<protein>
    <recommendedName>
        <fullName evidence="4">Late embryogenesis abundant protein</fullName>
    </recommendedName>
</protein>
<accession>A0A7N0TMY9</accession>
<organism evidence="2 3">
    <name type="scientific">Kalanchoe fedtschenkoi</name>
    <name type="common">Lavender scallops</name>
    <name type="synonym">South American air plant</name>
    <dbReference type="NCBI Taxonomy" id="63787"/>
    <lineage>
        <taxon>Eukaryota</taxon>
        <taxon>Viridiplantae</taxon>
        <taxon>Streptophyta</taxon>
        <taxon>Embryophyta</taxon>
        <taxon>Tracheophyta</taxon>
        <taxon>Spermatophyta</taxon>
        <taxon>Magnoliopsida</taxon>
        <taxon>eudicotyledons</taxon>
        <taxon>Gunneridae</taxon>
        <taxon>Pentapetalae</taxon>
        <taxon>Saxifragales</taxon>
        <taxon>Crassulaceae</taxon>
        <taxon>Kalanchoe</taxon>
    </lineage>
</organism>
<dbReference type="OMA" id="ESNMDEM"/>
<dbReference type="GO" id="GO:0006950">
    <property type="term" value="P:response to stress"/>
    <property type="evidence" value="ECO:0007669"/>
    <property type="project" value="TreeGrafter"/>
</dbReference>
<dbReference type="GO" id="GO:0005739">
    <property type="term" value="C:mitochondrion"/>
    <property type="evidence" value="ECO:0007669"/>
    <property type="project" value="TreeGrafter"/>
</dbReference>
<evidence type="ECO:0008006" key="4">
    <source>
        <dbReference type="Google" id="ProtNLM"/>
    </source>
</evidence>
<name>A0A7N0TMY9_KALFE</name>
<evidence type="ECO:0000313" key="3">
    <source>
        <dbReference type="Proteomes" id="UP000594263"/>
    </source>
</evidence>
<dbReference type="Proteomes" id="UP000594263">
    <property type="component" value="Unplaced"/>
</dbReference>
<dbReference type="PANTHER" id="PTHR33509">
    <property type="entry name" value="LATE EMBRYOGENIS ABUNDANT PROTEIN 2-RELATED"/>
    <property type="match status" value="1"/>
</dbReference>
<sequence>MARSFSTLKLISAFVADDLSVALNRRGFAKAAGKGAYPSKAAGGGGGGGKSKAREEASSMWVPDPVTGHYRPQNQAVQVDAAELRKRLLGKTFTTSN</sequence>
<reference evidence="2" key="1">
    <citation type="submission" date="2021-01" db="UniProtKB">
        <authorList>
            <consortium name="EnsemblPlants"/>
        </authorList>
    </citation>
    <scope>IDENTIFICATION</scope>
</reference>
<feature type="region of interest" description="Disordered" evidence="1">
    <location>
        <begin position="30"/>
        <end position="71"/>
    </location>
</feature>